<evidence type="ECO:0000256" key="1">
    <source>
        <dbReference type="SAM" id="Phobius"/>
    </source>
</evidence>
<dbReference type="Proteomes" id="UP000198623">
    <property type="component" value="Unassembled WGS sequence"/>
</dbReference>
<name>A0A1I2TNU9_9GAMM</name>
<sequence>MPFPWFPVTALAVFAIIICSIGLAVHYTHKKYDQDPIKKQ</sequence>
<gene>
    <name evidence="2" type="ORF">SAMN05216175_110154</name>
</gene>
<protein>
    <submittedName>
        <fullName evidence="2">Uncharacterized protein</fullName>
    </submittedName>
</protein>
<feature type="transmembrane region" description="Helical" evidence="1">
    <location>
        <begin position="6"/>
        <end position="28"/>
    </location>
</feature>
<proteinExistence type="predicted"/>
<keyword evidence="3" id="KW-1185">Reference proteome</keyword>
<keyword evidence="1" id="KW-1133">Transmembrane helix</keyword>
<dbReference type="EMBL" id="FOOU01000010">
    <property type="protein sequence ID" value="SFG66574.1"/>
    <property type="molecule type" value="Genomic_DNA"/>
</dbReference>
<keyword evidence="1" id="KW-0472">Membrane</keyword>
<evidence type="ECO:0000313" key="3">
    <source>
        <dbReference type="Proteomes" id="UP000198623"/>
    </source>
</evidence>
<accession>A0A1I2TNU9</accession>
<evidence type="ECO:0000313" key="2">
    <source>
        <dbReference type="EMBL" id="SFG66574.1"/>
    </source>
</evidence>
<dbReference type="AlphaFoldDB" id="A0A1I2TNU9"/>
<keyword evidence="1" id="KW-0812">Transmembrane</keyword>
<organism evidence="2 3">
    <name type="scientific">Neptunomonas qingdaonensis</name>
    <dbReference type="NCBI Taxonomy" id="1045558"/>
    <lineage>
        <taxon>Bacteria</taxon>
        <taxon>Pseudomonadati</taxon>
        <taxon>Pseudomonadota</taxon>
        <taxon>Gammaproteobacteria</taxon>
        <taxon>Oceanospirillales</taxon>
        <taxon>Oceanospirillaceae</taxon>
        <taxon>Neptunomonas</taxon>
    </lineage>
</organism>
<reference evidence="3" key="1">
    <citation type="submission" date="2016-10" db="EMBL/GenBank/DDBJ databases">
        <authorList>
            <person name="Varghese N."/>
            <person name="Submissions S."/>
        </authorList>
    </citation>
    <scope>NUCLEOTIDE SEQUENCE [LARGE SCALE GENOMIC DNA]</scope>
    <source>
        <strain evidence="3">CGMCC 1.10971</strain>
    </source>
</reference>